<protein>
    <recommendedName>
        <fullName evidence="4">S1 motif domain-containing protein</fullName>
    </recommendedName>
</protein>
<evidence type="ECO:0000313" key="6">
    <source>
        <dbReference type="Proteomes" id="UP000176186"/>
    </source>
</evidence>
<evidence type="ECO:0000313" key="5">
    <source>
        <dbReference type="EMBL" id="OGG35909.1"/>
    </source>
</evidence>
<evidence type="ECO:0000256" key="1">
    <source>
        <dbReference type="ARBA" id="ARBA00006767"/>
    </source>
</evidence>
<dbReference type="InterPro" id="IPR012340">
    <property type="entry name" value="NA-bd_OB-fold"/>
</dbReference>
<feature type="domain" description="S1 motif" evidence="4">
    <location>
        <begin position="298"/>
        <end position="361"/>
    </location>
</feature>
<dbReference type="GO" id="GO:0003735">
    <property type="term" value="F:structural constituent of ribosome"/>
    <property type="evidence" value="ECO:0007669"/>
    <property type="project" value="TreeGrafter"/>
</dbReference>
<dbReference type="PROSITE" id="PS50126">
    <property type="entry name" value="S1"/>
    <property type="match status" value="4"/>
</dbReference>
<proteinExistence type="inferred from homology"/>
<keyword evidence="3" id="KW-0687">Ribonucleoprotein</keyword>
<dbReference type="PRINTS" id="PR00681">
    <property type="entry name" value="RIBOSOMALS1"/>
</dbReference>
<dbReference type="GO" id="GO:0003729">
    <property type="term" value="F:mRNA binding"/>
    <property type="evidence" value="ECO:0007669"/>
    <property type="project" value="TreeGrafter"/>
</dbReference>
<keyword evidence="2" id="KW-0689">Ribosomal protein</keyword>
<dbReference type="SMART" id="SM00316">
    <property type="entry name" value="S1"/>
    <property type="match status" value="4"/>
</dbReference>
<gene>
    <name evidence="5" type="ORF">A2363_01535</name>
</gene>
<organism evidence="5 6">
    <name type="scientific">Candidatus Gottesmanbacteria bacterium RIFOXYB1_FULL_47_11</name>
    <dbReference type="NCBI Taxonomy" id="1798401"/>
    <lineage>
        <taxon>Bacteria</taxon>
        <taxon>Candidatus Gottesmaniibacteriota</taxon>
    </lineage>
</organism>
<dbReference type="InterPro" id="IPR050437">
    <property type="entry name" value="Ribos_protein_bS1-like"/>
</dbReference>
<name>A0A1F6BG41_9BACT</name>
<feature type="domain" description="S1 motif" evidence="4">
    <location>
        <begin position="118"/>
        <end position="184"/>
    </location>
</feature>
<dbReference type="SUPFAM" id="SSF50249">
    <property type="entry name" value="Nucleic acid-binding proteins"/>
    <property type="match status" value="4"/>
</dbReference>
<dbReference type="Gene3D" id="2.40.50.140">
    <property type="entry name" value="Nucleic acid-binding proteins"/>
    <property type="match status" value="4"/>
</dbReference>
<dbReference type="Proteomes" id="UP000176186">
    <property type="component" value="Unassembled WGS sequence"/>
</dbReference>
<dbReference type="GO" id="GO:0006412">
    <property type="term" value="P:translation"/>
    <property type="evidence" value="ECO:0007669"/>
    <property type="project" value="TreeGrafter"/>
</dbReference>
<dbReference type="PANTHER" id="PTHR10724">
    <property type="entry name" value="30S RIBOSOMAL PROTEIN S1"/>
    <property type="match status" value="1"/>
</dbReference>
<dbReference type="Pfam" id="PF00575">
    <property type="entry name" value="S1"/>
    <property type="match status" value="4"/>
</dbReference>
<dbReference type="InterPro" id="IPR003029">
    <property type="entry name" value="S1_domain"/>
</dbReference>
<accession>A0A1F6BG41</accession>
<dbReference type="STRING" id="1798401.A2363_01535"/>
<comment type="caution">
    <text evidence="5">The sequence shown here is derived from an EMBL/GenBank/DDBJ whole genome shotgun (WGS) entry which is preliminary data.</text>
</comment>
<evidence type="ECO:0000256" key="2">
    <source>
        <dbReference type="ARBA" id="ARBA00022980"/>
    </source>
</evidence>
<sequence length="370" mass="41129">MVVKKQKSPKTSPQTMEELLAQTSYTLKGVKKGDVVEGKITRVSPREITIDIGGKTEGVVIDRELETYRDMLQSLKAGDTVVAQVIVAENDRGQSVLSLRRSIFEKRWKTLSDKKESGEMVEVILKEPVRGGILVDYGGLRGYIPQSQLDQSLVKQMDKITNRRIQTKIVEVDRETNRLVFSQRAVTDGENLIKQKEILSALTVGDDVQATITGVVPFGAFAKIKVTKDGVEHEVEGLIHISEIAWEKVEDVNQYLKTDDAIKVKVIGIDVATGKLTLSLKQLLPDPWEHVLDMFEKDSAVKGKVSRVSPYGIFVTLSPGVEGLIHISKVTPGEEPKNGQEIQCIIEDIKPDQRKISLSMALTEKPIGYR</sequence>
<evidence type="ECO:0000259" key="4">
    <source>
        <dbReference type="PROSITE" id="PS50126"/>
    </source>
</evidence>
<dbReference type="InterPro" id="IPR035104">
    <property type="entry name" value="Ribosomal_protein_S1-like"/>
</dbReference>
<reference evidence="5 6" key="1">
    <citation type="journal article" date="2016" name="Nat. Commun.">
        <title>Thousands of microbial genomes shed light on interconnected biogeochemical processes in an aquifer system.</title>
        <authorList>
            <person name="Anantharaman K."/>
            <person name="Brown C.T."/>
            <person name="Hug L.A."/>
            <person name="Sharon I."/>
            <person name="Castelle C.J."/>
            <person name="Probst A.J."/>
            <person name="Thomas B.C."/>
            <person name="Singh A."/>
            <person name="Wilkins M.J."/>
            <person name="Karaoz U."/>
            <person name="Brodie E.L."/>
            <person name="Williams K.H."/>
            <person name="Hubbard S.S."/>
            <person name="Banfield J.F."/>
        </authorList>
    </citation>
    <scope>NUCLEOTIDE SEQUENCE [LARGE SCALE GENOMIC DNA]</scope>
</reference>
<dbReference type="AlphaFoldDB" id="A0A1F6BG41"/>
<dbReference type="EMBL" id="MFKE01000003">
    <property type="protein sequence ID" value="OGG35909.1"/>
    <property type="molecule type" value="Genomic_DNA"/>
</dbReference>
<comment type="similarity">
    <text evidence="1">Belongs to the bacterial ribosomal protein bS1 family.</text>
</comment>
<dbReference type="PANTHER" id="PTHR10724:SF7">
    <property type="entry name" value="SMALL RIBOSOMAL SUBUNIT PROTEIN BS1C"/>
    <property type="match status" value="1"/>
</dbReference>
<feature type="domain" description="S1 motif" evidence="4">
    <location>
        <begin position="205"/>
        <end position="281"/>
    </location>
</feature>
<feature type="domain" description="S1 motif" evidence="4">
    <location>
        <begin position="33"/>
        <end position="100"/>
    </location>
</feature>
<dbReference type="CDD" id="cd04465">
    <property type="entry name" value="S1_RPS1_repeat_ec2_hs2"/>
    <property type="match status" value="1"/>
</dbReference>
<dbReference type="GO" id="GO:0022627">
    <property type="term" value="C:cytosolic small ribosomal subunit"/>
    <property type="evidence" value="ECO:0007669"/>
    <property type="project" value="TreeGrafter"/>
</dbReference>
<evidence type="ECO:0000256" key="3">
    <source>
        <dbReference type="ARBA" id="ARBA00023274"/>
    </source>
</evidence>